<keyword evidence="1" id="KW-0614">Plasmid</keyword>
<organism evidence="1">
    <name type="scientific">Aeromonas salmonicida subsp. salmonicida</name>
    <dbReference type="NCBI Taxonomy" id="29491"/>
    <lineage>
        <taxon>Bacteria</taxon>
        <taxon>Pseudomonadati</taxon>
        <taxon>Pseudomonadota</taxon>
        <taxon>Gammaproteobacteria</taxon>
        <taxon>Aeromonadales</taxon>
        <taxon>Aeromonadaceae</taxon>
        <taxon>Aeromonas</taxon>
    </lineage>
</organism>
<name>A0A096Y6P0_AERSS</name>
<dbReference type="EMBL" id="KJ909292">
    <property type="protein sequence ID" value="AIM49712.1"/>
    <property type="molecule type" value="Genomic_DNA"/>
</dbReference>
<dbReference type="AlphaFoldDB" id="A0A096Y6P0"/>
<protein>
    <submittedName>
        <fullName evidence="1">Uncharacterized protein</fullName>
    </submittedName>
</protein>
<dbReference type="RefSeq" id="WP_036424828.1">
    <property type="nucleotide sequence ID" value="NZ_JBANEY010000108.1"/>
</dbReference>
<proteinExistence type="predicted"/>
<geneLocation type="plasmid" evidence="1">
    <name>pAB5S9b</name>
</geneLocation>
<accession>A0A096Y6P0</accession>
<sequence length="103" mass="11370">MRKASRKSFSPELLQQLREMSVTAALDAMGLYWKRDPDYVPVKDKNTVRVNVALGGGVVELLATGPKWYDTRAEKGGGGAVDLAMYLLRLDFVTAVKRVQANV</sequence>
<reference evidence="1" key="1">
    <citation type="journal article" date="2014" name="Antimicrob. Agents Chemother.">
        <title>Detection of variants of the pRAS3, pAB5S9, and pSN254 plasmids in Aeromonas salmonicida subsp. salmonicida: multidrug-resistance, interspecies exchanges, and plasmid reshaping.</title>
        <authorList>
            <person name="Vincent A.T."/>
            <person name="Trudel M.V."/>
            <person name="Paquet V.E."/>
            <person name="Boyle B."/>
            <person name="Tanaka K.H."/>
            <person name="Dallaire-Dufresne S."/>
            <person name="Daher R.K."/>
            <person name="Frenette M."/>
            <person name="Derome N."/>
            <person name="Charette S.J."/>
        </authorList>
    </citation>
    <scope>NUCLEOTIDE SEQUENCE</scope>
    <source>
        <strain evidence="1">2009-144K3</strain>
        <plasmid evidence="1">pAB5S9b</plasmid>
    </source>
</reference>
<evidence type="ECO:0000313" key="1">
    <source>
        <dbReference type="EMBL" id="AIM49712.1"/>
    </source>
</evidence>